<organism evidence="4 5">
    <name type="scientific">Lasallia pustulata</name>
    <dbReference type="NCBI Taxonomy" id="136370"/>
    <lineage>
        <taxon>Eukaryota</taxon>
        <taxon>Fungi</taxon>
        <taxon>Dikarya</taxon>
        <taxon>Ascomycota</taxon>
        <taxon>Pezizomycotina</taxon>
        <taxon>Lecanoromycetes</taxon>
        <taxon>OSLEUM clade</taxon>
        <taxon>Umbilicariomycetidae</taxon>
        <taxon>Umbilicariales</taxon>
        <taxon>Umbilicariaceae</taxon>
        <taxon>Lasallia</taxon>
    </lineage>
</organism>
<evidence type="ECO:0000259" key="3">
    <source>
        <dbReference type="PROSITE" id="PS50975"/>
    </source>
</evidence>
<keyword evidence="2" id="KW-0732">Signal</keyword>
<reference evidence="5" key="1">
    <citation type="submission" date="2017-03" db="EMBL/GenBank/DDBJ databases">
        <authorList>
            <person name="Sharma R."/>
            <person name="Thines M."/>
        </authorList>
    </citation>
    <scope>NUCLEOTIDE SEQUENCE [LARGE SCALE GENOMIC DNA]</scope>
</reference>
<dbReference type="EMBL" id="FWEW01003582">
    <property type="protein sequence ID" value="SLM39881.1"/>
    <property type="molecule type" value="Genomic_DNA"/>
</dbReference>
<evidence type="ECO:0000256" key="2">
    <source>
        <dbReference type="SAM" id="SignalP"/>
    </source>
</evidence>
<dbReference type="SUPFAM" id="SSF51735">
    <property type="entry name" value="NAD(P)-binding Rossmann-fold domains"/>
    <property type="match status" value="1"/>
</dbReference>
<sequence length="688" mass="76105">MRSFLFFAMTTLAHSAVLSPPPSPYLAPRAQFCANAPLTVAGTLLPRRSFALTRSPPFPYGPHPVLWCSPGTATYLSITISSWAPEVALIGLLHGAYADISNHIHSMGDGLVQGGAFLFFGPNDYVLRIWDTDNHQATFGVLGSAVLGILDYMLTYASHLLPVICHAPPASAATLTSSRTSRALFSATPPPAMLSAQSSPRLHFAQNASLILLSLVFLPLSTSVLFLSYALQIFSSQAALRRRIRRSPNFRPKTILVTGVGMAKGLTIARAFYEAGHNVVGADFEPYGVPVSGRFSRVLSKFYALSKPNKKDGSAHYIQDLLRVVRREKVDLWVSCSGVASAVEDGEAKEVLERRTHCKAIQYGVETTAMLHEKHSFIQHTMSLGLPAPETYDVTTRAAVHKVLNTHNRTQYIIKSVGVDDASRADMTLFPRPTVSETYERLAGLPISPDHPWVLQQYIRGDEYCTHAIVVEGEVKAFVACPSSELLMHYEALPAHSALGQAMLKFTDEFAARSGRGMTGHLSFDFLVPEETTEKGLQKVLYPIECNPRAHTAVVLFKGQSVHMADAYLSALSSTSDGVLMNGVSDHQVVRPLHPARYYWVGHDLVEFVLLPVLDSLRGKTSVAEVMQSCYVFLQHLLFWKDGTFELWDPLPWWCLYHVYWPGMFLASIVYKRKWSRVNVSTAKMFEC</sequence>
<dbReference type="GO" id="GO:0046872">
    <property type="term" value="F:metal ion binding"/>
    <property type="evidence" value="ECO:0007669"/>
    <property type="project" value="InterPro"/>
</dbReference>
<protein>
    <submittedName>
        <fullName evidence="4">Glutathione synthetase atp-binding protein</fullName>
    </submittedName>
</protein>
<keyword evidence="1" id="KW-0547">Nucleotide-binding</keyword>
<evidence type="ECO:0000313" key="4">
    <source>
        <dbReference type="EMBL" id="SLM39881.1"/>
    </source>
</evidence>
<dbReference type="Proteomes" id="UP000192927">
    <property type="component" value="Unassembled WGS sequence"/>
</dbReference>
<dbReference type="SUPFAM" id="SSF56059">
    <property type="entry name" value="Glutathione synthetase ATP-binding domain-like"/>
    <property type="match status" value="1"/>
</dbReference>
<feature type="chain" id="PRO_5013003845" evidence="2">
    <location>
        <begin position="16"/>
        <end position="688"/>
    </location>
</feature>
<dbReference type="Gene3D" id="3.30.470.20">
    <property type="entry name" value="ATP-grasp fold, B domain"/>
    <property type="match status" value="1"/>
</dbReference>
<dbReference type="AlphaFoldDB" id="A0A1W5DA13"/>
<keyword evidence="1 4" id="KW-0067">ATP-binding</keyword>
<feature type="domain" description="ATP-grasp" evidence="3">
    <location>
        <begin position="378"/>
        <end position="573"/>
    </location>
</feature>
<evidence type="ECO:0000313" key="5">
    <source>
        <dbReference type="Proteomes" id="UP000192927"/>
    </source>
</evidence>
<evidence type="ECO:0000256" key="1">
    <source>
        <dbReference type="PROSITE-ProRule" id="PRU00409"/>
    </source>
</evidence>
<dbReference type="PROSITE" id="PS50975">
    <property type="entry name" value="ATP_GRASP"/>
    <property type="match status" value="1"/>
</dbReference>
<dbReference type="Gene3D" id="3.40.50.20">
    <property type="match status" value="1"/>
</dbReference>
<dbReference type="InterPro" id="IPR036291">
    <property type="entry name" value="NAD(P)-bd_dom_sf"/>
</dbReference>
<proteinExistence type="predicted"/>
<name>A0A1W5DA13_9LECA</name>
<feature type="signal peptide" evidence="2">
    <location>
        <begin position="1"/>
        <end position="15"/>
    </location>
</feature>
<accession>A0A1W5DA13</accession>
<dbReference type="GO" id="GO:0005524">
    <property type="term" value="F:ATP binding"/>
    <property type="evidence" value="ECO:0007669"/>
    <property type="project" value="UniProtKB-UniRule"/>
</dbReference>
<dbReference type="InterPro" id="IPR011761">
    <property type="entry name" value="ATP-grasp"/>
</dbReference>
<keyword evidence="5" id="KW-1185">Reference proteome</keyword>